<comment type="caution">
    <text evidence="4">The sequence shown here is derived from an EMBL/GenBank/DDBJ whole genome shotgun (WGS) entry which is preliminary data.</text>
</comment>
<evidence type="ECO:0000313" key="5">
    <source>
        <dbReference type="Proteomes" id="UP000557872"/>
    </source>
</evidence>
<keyword evidence="2 4" id="KW-0067">ATP-binding</keyword>
<dbReference type="EMBL" id="JACBAZ010000003">
    <property type="protein sequence ID" value="NWK55645.1"/>
    <property type="molecule type" value="Genomic_DNA"/>
</dbReference>
<sequence>MNLQKIEHEVSFDQLAGFDNYRQWIEPLVPLLESGDPLAPRGALLAGMPGTGKASCVLATAKLIGRPVIRYHPKGTKVSAIISELPDEPIILWLDEPDESCIELLRFLALQPDIGDKVLVMTTTSKPHMLPATFTGAAIFDRIWHLDLPDVSARAFLWDCLIGCVGGNPGKYDNVKLAQVSALFTPAEIEAVVRQAHAGVEKPPSEKKILAEIVRKTPCAALQDEETASVRYWARRTAESV</sequence>
<dbReference type="PANTHER" id="PTHR42960:SF1">
    <property type="entry name" value="YCF46 PROTEIN"/>
    <property type="match status" value="1"/>
</dbReference>
<dbReference type="RefSeq" id="WP_178932192.1">
    <property type="nucleotide sequence ID" value="NZ_JACBAZ010000003.1"/>
</dbReference>
<dbReference type="InterPro" id="IPR027417">
    <property type="entry name" value="P-loop_NTPase"/>
</dbReference>
<dbReference type="GO" id="GO:0005524">
    <property type="term" value="F:ATP binding"/>
    <property type="evidence" value="ECO:0007669"/>
    <property type="project" value="UniProtKB-KW"/>
</dbReference>
<keyword evidence="1" id="KW-0547">Nucleotide-binding</keyword>
<evidence type="ECO:0000256" key="1">
    <source>
        <dbReference type="ARBA" id="ARBA00022741"/>
    </source>
</evidence>
<dbReference type="InterPro" id="IPR052381">
    <property type="entry name" value="AAA_domain_protein"/>
</dbReference>
<gene>
    <name evidence="4" type="ORF">HW115_08480</name>
</gene>
<dbReference type="GO" id="GO:0016887">
    <property type="term" value="F:ATP hydrolysis activity"/>
    <property type="evidence" value="ECO:0007669"/>
    <property type="project" value="InterPro"/>
</dbReference>
<feature type="domain" description="ATPase AAA-type core" evidence="3">
    <location>
        <begin position="44"/>
        <end position="143"/>
    </location>
</feature>
<accession>A0A851GKE4</accession>
<organism evidence="4 5">
    <name type="scientific">Oceaniferula marina</name>
    <dbReference type="NCBI Taxonomy" id="2748318"/>
    <lineage>
        <taxon>Bacteria</taxon>
        <taxon>Pseudomonadati</taxon>
        <taxon>Verrucomicrobiota</taxon>
        <taxon>Verrucomicrobiia</taxon>
        <taxon>Verrucomicrobiales</taxon>
        <taxon>Verrucomicrobiaceae</taxon>
        <taxon>Oceaniferula</taxon>
    </lineage>
</organism>
<dbReference type="Proteomes" id="UP000557872">
    <property type="component" value="Unassembled WGS sequence"/>
</dbReference>
<dbReference type="Pfam" id="PF00004">
    <property type="entry name" value="AAA"/>
    <property type="match status" value="1"/>
</dbReference>
<evidence type="ECO:0000259" key="3">
    <source>
        <dbReference type="Pfam" id="PF00004"/>
    </source>
</evidence>
<protein>
    <submittedName>
        <fullName evidence="4">ATP-binding protein</fullName>
    </submittedName>
</protein>
<proteinExistence type="predicted"/>
<dbReference type="AlphaFoldDB" id="A0A851GKE4"/>
<name>A0A851GKE4_9BACT</name>
<dbReference type="Gene3D" id="3.40.50.300">
    <property type="entry name" value="P-loop containing nucleotide triphosphate hydrolases"/>
    <property type="match status" value="2"/>
</dbReference>
<evidence type="ECO:0000256" key="2">
    <source>
        <dbReference type="ARBA" id="ARBA00022840"/>
    </source>
</evidence>
<dbReference type="PANTHER" id="PTHR42960">
    <property type="entry name" value="YCF46 PROTEIN"/>
    <property type="match status" value="1"/>
</dbReference>
<evidence type="ECO:0000313" key="4">
    <source>
        <dbReference type="EMBL" id="NWK55645.1"/>
    </source>
</evidence>
<reference evidence="4 5" key="1">
    <citation type="submission" date="2020-07" db="EMBL/GenBank/DDBJ databases">
        <title>Roseicoccus Jingziensis gen. nov., sp. nov., isolated from coastal seawater.</title>
        <authorList>
            <person name="Feng X."/>
        </authorList>
    </citation>
    <scope>NUCLEOTIDE SEQUENCE [LARGE SCALE GENOMIC DNA]</scope>
    <source>
        <strain evidence="4 5">N1E253</strain>
    </source>
</reference>
<dbReference type="SUPFAM" id="SSF52540">
    <property type="entry name" value="P-loop containing nucleoside triphosphate hydrolases"/>
    <property type="match status" value="1"/>
</dbReference>
<keyword evidence="5" id="KW-1185">Reference proteome</keyword>
<dbReference type="Gene3D" id="1.10.8.60">
    <property type="match status" value="1"/>
</dbReference>
<dbReference type="InterPro" id="IPR003959">
    <property type="entry name" value="ATPase_AAA_core"/>
</dbReference>